<sequence length="70" mass="7438">LCSGTPRNYELHCFNKSLHPAASKLVLTLVFTLVFTAPAGKPRRTAAAADRRTDGVGRSAAAPECIRVKG</sequence>
<organism evidence="1 2">
    <name type="scientific">Solea senegalensis</name>
    <name type="common">Senegalese sole</name>
    <dbReference type="NCBI Taxonomy" id="28829"/>
    <lineage>
        <taxon>Eukaryota</taxon>
        <taxon>Metazoa</taxon>
        <taxon>Chordata</taxon>
        <taxon>Craniata</taxon>
        <taxon>Vertebrata</taxon>
        <taxon>Euteleostomi</taxon>
        <taxon>Actinopterygii</taxon>
        <taxon>Neopterygii</taxon>
        <taxon>Teleostei</taxon>
        <taxon>Neoteleostei</taxon>
        <taxon>Acanthomorphata</taxon>
        <taxon>Carangaria</taxon>
        <taxon>Pleuronectiformes</taxon>
        <taxon>Pleuronectoidei</taxon>
        <taxon>Soleidae</taxon>
        <taxon>Solea</taxon>
    </lineage>
</organism>
<evidence type="ECO:0000313" key="1">
    <source>
        <dbReference type="EMBL" id="KAG7457285.1"/>
    </source>
</evidence>
<keyword evidence="2" id="KW-1185">Reference proteome</keyword>
<comment type="caution">
    <text evidence="1">The sequence shown here is derived from an EMBL/GenBank/DDBJ whole genome shotgun (WGS) entry which is preliminary data.</text>
</comment>
<accession>A0AAV6PG68</accession>
<dbReference type="EMBL" id="JAGKHQ010001382">
    <property type="protein sequence ID" value="KAG7457285.1"/>
    <property type="molecule type" value="Genomic_DNA"/>
</dbReference>
<dbReference type="AlphaFoldDB" id="A0AAV6PG68"/>
<protein>
    <submittedName>
        <fullName evidence="1">Uncharacterized protein</fullName>
    </submittedName>
</protein>
<dbReference type="Proteomes" id="UP000693946">
    <property type="component" value="Unassembled WGS sequence"/>
</dbReference>
<evidence type="ECO:0000313" key="2">
    <source>
        <dbReference type="Proteomes" id="UP000693946"/>
    </source>
</evidence>
<name>A0AAV6PG68_SOLSE</name>
<feature type="non-terminal residue" evidence="1">
    <location>
        <position position="1"/>
    </location>
</feature>
<gene>
    <name evidence="1" type="ORF">JOB18_025702</name>
</gene>
<reference evidence="1 2" key="1">
    <citation type="journal article" date="2021" name="Sci. Rep.">
        <title>Chromosome anchoring in Senegalese sole (Solea senegalensis) reveals sex-associated markers and genome rearrangements in flatfish.</title>
        <authorList>
            <person name="Guerrero-Cozar I."/>
            <person name="Gomez-Garrido J."/>
            <person name="Berbel C."/>
            <person name="Martinez-Blanch J.F."/>
            <person name="Alioto T."/>
            <person name="Claros M.G."/>
            <person name="Gagnaire P.A."/>
            <person name="Manchado M."/>
        </authorList>
    </citation>
    <scope>NUCLEOTIDE SEQUENCE [LARGE SCALE GENOMIC DNA]</scope>
    <source>
        <strain evidence="1">Sse05_10M</strain>
    </source>
</reference>
<proteinExistence type="predicted"/>